<proteinExistence type="predicted"/>
<sequence>MKRSGRAVQVKDPPNAPPPPLLSLTHRLGGNQLMGSGSRGARRRAGSRPSPHARTHISIQTLTSRGERSRAPSGPENGQNRTAGTAAGLKGHPTPSEPLPLKRAGAGRWSVGDYASGILQMRYPVWPRYGRYLEAVSDNRHLTVATLEERPFVIVESVDSTTGTCGSNTVPCRRQSNKTEPTAKTAKRATKARILAARWRIGVLPKPSVTVRDPTSCSPEKRDNSQFKERAVESGQSQASCLTCRLLTPQAPTARPGLVTLRERKQERGRSSVTAPSPNVQNPCRYRSRREGREAAIRAQEERGRLLI</sequence>
<organism evidence="2 3">
    <name type="scientific">Conger conger</name>
    <name type="common">Conger eel</name>
    <name type="synonym">Muraena conger</name>
    <dbReference type="NCBI Taxonomy" id="82655"/>
    <lineage>
        <taxon>Eukaryota</taxon>
        <taxon>Metazoa</taxon>
        <taxon>Chordata</taxon>
        <taxon>Craniata</taxon>
        <taxon>Vertebrata</taxon>
        <taxon>Euteleostomi</taxon>
        <taxon>Actinopterygii</taxon>
        <taxon>Neopterygii</taxon>
        <taxon>Teleostei</taxon>
        <taxon>Anguilliformes</taxon>
        <taxon>Congridae</taxon>
        <taxon>Conger</taxon>
    </lineage>
</organism>
<comment type="caution">
    <text evidence="2">The sequence shown here is derived from an EMBL/GenBank/DDBJ whole genome shotgun (WGS) entry which is preliminary data.</text>
</comment>
<accession>A0A9Q1HQT5</accession>
<protein>
    <submittedName>
        <fullName evidence="2">Uncharacterized protein</fullName>
    </submittedName>
</protein>
<dbReference type="Gene3D" id="3.40.190.10">
    <property type="entry name" value="Periplasmic binding protein-like II"/>
    <property type="match status" value="1"/>
</dbReference>
<evidence type="ECO:0000313" key="3">
    <source>
        <dbReference type="Proteomes" id="UP001152803"/>
    </source>
</evidence>
<dbReference type="OrthoDB" id="5984008at2759"/>
<dbReference type="Proteomes" id="UP001152803">
    <property type="component" value="Unassembled WGS sequence"/>
</dbReference>
<evidence type="ECO:0000256" key="1">
    <source>
        <dbReference type="SAM" id="MobiDB-lite"/>
    </source>
</evidence>
<feature type="region of interest" description="Disordered" evidence="1">
    <location>
        <begin position="1"/>
        <end position="104"/>
    </location>
</feature>
<feature type="region of interest" description="Disordered" evidence="1">
    <location>
        <begin position="207"/>
        <end position="227"/>
    </location>
</feature>
<feature type="region of interest" description="Disordered" evidence="1">
    <location>
        <begin position="164"/>
        <end position="189"/>
    </location>
</feature>
<feature type="compositionally biased region" description="Polar residues" evidence="1">
    <location>
        <begin position="271"/>
        <end position="282"/>
    </location>
</feature>
<feature type="compositionally biased region" description="Basic residues" evidence="1">
    <location>
        <begin position="40"/>
        <end position="55"/>
    </location>
</feature>
<feature type="region of interest" description="Disordered" evidence="1">
    <location>
        <begin position="264"/>
        <end position="293"/>
    </location>
</feature>
<dbReference type="EMBL" id="JAFJMO010000016">
    <property type="protein sequence ID" value="KAJ8254496.1"/>
    <property type="molecule type" value="Genomic_DNA"/>
</dbReference>
<reference evidence="2" key="1">
    <citation type="journal article" date="2023" name="Science">
        <title>Genome structures resolve the early diversification of teleost fishes.</title>
        <authorList>
            <person name="Parey E."/>
            <person name="Louis A."/>
            <person name="Montfort J."/>
            <person name="Bouchez O."/>
            <person name="Roques C."/>
            <person name="Iampietro C."/>
            <person name="Lluch J."/>
            <person name="Castinel A."/>
            <person name="Donnadieu C."/>
            <person name="Desvignes T."/>
            <person name="Floi Bucao C."/>
            <person name="Jouanno E."/>
            <person name="Wen M."/>
            <person name="Mejri S."/>
            <person name="Dirks R."/>
            <person name="Jansen H."/>
            <person name="Henkel C."/>
            <person name="Chen W.J."/>
            <person name="Zahm M."/>
            <person name="Cabau C."/>
            <person name="Klopp C."/>
            <person name="Thompson A.W."/>
            <person name="Robinson-Rechavi M."/>
            <person name="Braasch I."/>
            <person name="Lecointre G."/>
            <person name="Bobe J."/>
            <person name="Postlethwait J.H."/>
            <person name="Berthelot C."/>
            <person name="Roest Crollius H."/>
            <person name="Guiguen Y."/>
        </authorList>
    </citation>
    <scope>NUCLEOTIDE SEQUENCE</scope>
    <source>
        <strain evidence="2">Concon-B</strain>
    </source>
</reference>
<name>A0A9Q1HQT5_CONCO</name>
<keyword evidence="3" id="KW-1185">Reference proteome</keyword>
<gene>
    <name evidence="2" type="ORF">COCON_G00211080</name>
</gene>
<evidence type="ECO:0000313" key="2">
    <source>
        <dbReference type="EMBL" id="KAJ8254496.1"/>
    </source>
</evidence>
<dbReference type="AlphaFoldDB" id="A0A9Q1HQT5"/>